<sequence>MKLSDMKFSSRIGIIDAICISGILALVAIFAVNQRIRAGYAGAIEIAQNTAHKFGTHSRIPIPRQEIFPCA</sequence>
<dbReference type="AlphaFoldDB" id="A0A0F9UIF0"/>
<proteinExistence type="predicted"/>
<evidence type="ECO:0000256" key="1">
    <source>
        <dbReference type="SAM" id="Phobius"/>
    </source>
</evidence>
<accession>A0A0F9UIF0</accession>
<keyword evidence="1" id="KW-0472">Membrane</keyword>
<protein>
    <submittedName>
        <fullName evidence="2">Uncharacterized protein</fullName>
    </submittedName>
</protein>
<organism evidence="2">
    <name type="scientific">marine sediment metagenome</name>
    <dbReference type="NCBI Taxonomy" id="412755"/>
    <lineage>
        <taxon>unclassified sequences</taxon>
        <taxon>metagenomes</taxon>
        <taxon>ecological metagenomes</taxon>
    </lineage>
</organism>
<evidence type="ECO:0000313" key="2">
    <source>
        <dbReference type="EMBL" id="KKN87147.1"/>
    </source>
</evidence>
<comment type="caution">
    <text evidence="2">The sequence shown here is derived from an EMBL/GenBank/DDBJ whole genome shotgun (WGS) entry which is preliminary data.</text>
</comment>
<keyword evidence="1" id="KW-1133">Transmembrane helix</keyword>
<reference evidence="2" key="1">
    <citation type="journal article" date="2015" name="Nature">
        <title>Complex archaea that bridge the gap between prokaryotes and eukaryotes.</title>
        <authorList>
            <person name="Spang A."/>
            <person name="Saw J.H."/>
            <person name="Jorgensen S.L."/>
            <person name="Zaremba-Niedzwiedzka K."/>
            <person name="Martijn J."/>
            <person name="Lind A.E."/>
            <person name="van Eijk R."/>
            <person name="Schleper C."/>
            <person name="Guy L."/>
            <person name="Ettema T.J."/>
        </authorList>
    </citation>
    <scope>NUCLEOTIDE SEQUENCE</scope>
</reference>
<feature type="transmembrane region" description="Helical" evidence="1">
    <location>
        <begin position="12"/>
        <end position="32"/>
    </location>
</feature>
<keyword evidence="1" id="KW-0812">Transmembrane</keyword>
<gene>
    <name evidence="2" type="ORF">LCGC14_0261780</name>
</gene>
<name>A0A0F9UIF0_9ZZZZ</name>
<dbReference type="EMBL" id="LAZR01000141">
    <property type="protein sequence ID" value="KKN87147.1"/>
    <property type="molecule type" value="Genomic_DNA"/>
</dbReference>